<proteinExistence type="predicted"/>
<protein>
    <submittedName>
        <fullName evidence="1">Uncharacterized protein</fullName>
    </submittedName>
</protein>
<dbReference type="AlphaFoldDB" id="A0A0U3WKP3"/>
<name>A0A0U3WKP3_9BACI</name>
<sequence length="194" mass="22439">MTENKIMRGDFKMSEKVKVTKYEKEKIEEFLERYHLFAGVPMIKIFNAAVRGYEVEPEFEEEQWIIAFHDNGKHKCTAKITGIYSGYLTVDVINVHGEDLHLPLDGYYVIRHATLSEIAEEKERRMFEANGRDYRQFRDGDIVKGQAESDGQRLFGELLLSPGNPPKINKIETFISGLKIICFAENRLDRSGDE</sequence>
<dbReference type="STRING" id="1472767.AOX59_18795"/>
<reference evidence="1 2" key="1">
    <citation type="submission" date="2016-01" db="EMBL/GenBank/DDBJ databases">
        <title>Complete genome sequence of strain Lentibacillus amyloliquefaciens LAM0015T isolated from saline sediment.</title>
        <authorList>
            <person name="Wang J.-L."/>
            <person name="He M.-X."/>
        </authorList>
    </citation>
    <scope>NUCLEOTIDE SEQUENCE [LARGE SCALE GENOMIC DNA]</scope>
    <source>
        <strain evidence="1 2">LAM0015</strain>
    </source>
</reference>
<dbReference type="Proteomes" id="UP000050331">
    <property type="component" value="Chromosome"/>
</dbReference>
<dbReference type="EMBL" id="CP013862">
    <property type="protein sequence ID" value="ALX50447.1"/>
    <property type="molecule type" value="Genomic_DNA"/>
</dbReference>
<accession>A0A0U3WKP3</accession>
<keyword evidence="2" id="KW-1185">Reference proteome</keyword>
<gene>
    <name evidence="1" type="ORF">AOX59_18795</name>
</gene>
<evidence type="ECO:0000313" key="2">
    <source>
        <dbReference type="Proteomes" id="UP000050331"/>
    </source>
</evidence>
<dbReference type="KEGG" id="lao:AOX59_18795"/>
<evidence type="ECO:0000313" key="1">
    <source>
        <dbReference type="EMBL" id="ALX50447.1"/>
    </source>
</evidence>
<organism evidence="1 2">
    <name type="scientific">Lentibacillus amyloliquefaciens</name>
    <dbReference type="NCBI Taxonomy" id="1472767"/>
    <lineage>
        <taxon>Bacteria</taxon>
        <taxon>Bacillati</taxon>
        <taxon>Bacillota</taxon>
        <taxon>Bacilli</taxon>
        <taxon>Bacillales</taxon>
        <taxon>Bacillaceae</taxon>
        <taxon>Lentibacillus</taxon>
    </lineage>
</organism>